<evidence type="ECO:0000313" key="5">
    <source>
        <dbReference type="Proteomes" id="UP000193922"/>
    </source>
</evidence>
<dbReference type="Proteomes" id="UP000193922">
    <property type="component" value="Unassembled WGS sequence"/>
</dbReference>
<dbReference type="PANTHER" id="PTHR43272">
    <property type="entry name" value="LONG-CHAIN-FATTY-ACID--COA LIGASE"/>
    <property type="match status" value="1"/>
</dbReference>
<dbReference type="EMBL" id="MCFD01000003">
    <property type="protein sequence ID" value="ORX72479.1"/>
    <property type="molecule type" value="Genomic_DNA"/>
</dbReference>
<dbReference type="SUPFAM" id="SSF56801">
    <property type="entry name" value="Acetyl-CoA synthetase-like"/>
    <property type="match status" value="1"/>
</dbReference>
<dbReference type="Pfam" id="PF00501">
    <property type="entry name" value="AMP-binding"/>
    <property type="match status" value="1"/>
</dbReference>
<keyword evidence="2" id="KW-0067">ATP-binding</keyword>
<name>A0A1Y1WG34_9FUNG</name>
<dbReference type="STRING" id="61395.A0A1Y1WG34"/>
<dbReference type="OrthoDB" id="1700726at2759"/>
<dbReference type="InterPro" id="IPR042099">
    <property type="entry name" value="ANL_N_sf"/>
</dbReference>
<dbReference type="PROSITE" id="PS00455">
    <property type="entry name" value="AMP_BINDING"/>
    <property type="match status" value="1"/>
</dbReference>
<dbReference type="GeneID" id="63806341"/>
<keyword evidence="1" id="KW-0547">Nucleotide-binding</keyword>
<evidence type="ECO:0000259" key="3">
    <source>
        <dbReference type="Pfam" id="PF00501"/>
    </source>
</evidence>
<evidence type="ECO:0000313" key="4">
    <source>
        <dbReference type="EMBL" id="ORX72479.1"/>
    </source>
</evidence>
<evidence type="ECO:0000256" key="1">
    <source>
        <dbReference type="ARBA" id="ARBA00022741"/>
    </source>
</evidence>
<dbReference type="Gene3D" id="3.40.50.12780">
    <property type="entry name" value="N-terminal domain of ligase-like"/>
    <property type="match status" value="1"/>
</dbReference>
<protein>
    <submittedName>
        <fullName evidence="4">Acetyl-CoA synthetase-like protein</fullName>
    </submittedName>
</protein>
<feature type="domain" description="AMP-dependent synthetase/ligase" evidence="3">
    <location>
        <begin position="82"/>
        <end position="488"/>
    </location>
</feature>
<dbReference type="GO" id="GO:0005783">
    <property type="term" value="C:endoplasmic reticulum"/>
    <property type="evidence" value="ECO:0007669"/>
    <property type="project" value="TreeGrafter"/>
</dbReference>
<reference evidence="4 5" key="1">
    <citation type="submission" date="2016-07" db="EMBL/GenBank/DDBJ databases">
        <title>Pervasive Adenine N6-methylation of Active Genes in Fungi.</title>
        <authorList>
            <consortium name="DOE Joint Genome Institute"/>
            <person name="Mondo S.J."/>
            <person name="Dannebaum R.O."/>
            <person name="Kuo R.C."/>
            <person name="Labutti K."/>
            <person name="Haridas S."/>
            <person name="Kuo A."/>
            <person name="Salamov A."/>
            <person name="Ahrendt S.R."/>
            <person name="Lipzen A."/>
            <person name="Sullivan W."/>
            <person name="Andreopoulos W.B."/>
            <person name="Clum A."/>
            <person name="Lindquist E."/>
            <person name="Daum C."/>
            <person name="Ramamoorthy G.K."/>
            <person name="Gryganskyi A."/>
            <person name="Culley D."/>
            <person name="Magnuson J.K."/>
            <person name="James T.Y."/>
            <person name="O'Malley M.A."/>
            <person name="Stajich J.E."/>
            <person name="Spatafora J.W."/>
            <person name="Visel A."/>
            <person name="Grigoriev I.V."/>
        </authorList>
    </citation>
    <scope>NUCLEOTIDE SEQUENCE [LARGE SCALE GENOMIC DNA]</scope>
    <source>
        <strain evidence="4 5">ATCC 12442</strain>
    </source>
</reference>
<evidence type="ECO:0000256" key="2">
    <source>
        <dbReference type="ARBA" id="ARBA00022840"/>
    </source>
</evidence>
<dbReference type="InterPro" id="IPR020845">
    <property type="entry name" value="AMP-binding_CS"/>
</dbReference>
<dbReference type="InterPro" id="IPR000873">
    <property type="entry name" value="AMP-dep_synth/lig_dom"/>
</dbReference>
<dbReference type="GO" id="GO:0016020">
    <property type="term" value="C:membrane"/>
    <property type="evidence" value="ECO:0007669"/>
    <property type="project" value="TreeGrafter"/>
</dbReference>
<gene>
    <name evidence="4" type="ORF">DL89DRAFT_282532</name>
</gene>
<organism evidence="4 5">
    <name type="scientific">Linderina pennispora</name>
    <dbReference type="NCBI Taxonomy" id="61395"/>
    <lineage>
        <taxon>Eukaryota</taxon>
        <taxon>Fungi</taxon>
        <taxon>Fungi incertae sedis</taxon>
        <taxon>Zoopagomycota</taxon>
        <taxon>Kickxellomycotina</taxon>
        <taxon>Kickxellomycetes</taxon>
        <taxon>Kickxellales</taxon>
        <taxon>Kickxellaceae</taxon>
        <taxon>Linderina</taxon>
    </lineage>
</organism>
<comment type="caution">
    <text evidence="4">The sequence shown here is derived from an EMBL/GenBank/DDBJ whole genome shotgun (WGS) entry which is preliminary data.</text>
</comment>
<dbReference type="GO" id="GO:0005524">
    <property type="term" value="F:ATP binding"/>
    <property type="evidence" value="ECO:0007669"/>
    <property type="project" value="UniProtKB-KW"/>
</dbReference>
<dbReference type="GO" id="GO:0004467">
    <property type="term" value="F:long-chain fatty acid-CoA ligase activity"/>
    <property type="evidence" value="ECO:0007669"/>
    <property type="project" value="TreeGrafter"/>
</dbReference>
<accession>A0A1Y1WG34</accession>
<dbReference type="PANTHER" id="PTHR43272:SF33">
    <property type="entry name" value="AMP-BINDING DOMAIN-CONTAINING PROTEIN-RELATED"/>
    <property type="match status" value="1"/>
</dbReference>
<keyword evidence="5" id="KW-1185">Reference proteome</keyword>
<sequence length="689" mass="77798">MRPTISSCLAWKRSKQPMTISCTEWRSLEGLWHALWLMVHLSTQRKWPPFACKLMPGLHSKPIAKARVFGYRKNSAQGADSEFSWISFGEFHDRFRCLARGLAGLGMRRGDNIGIFSGNRLEWLIAEFATYYHGYVSVAIYETLGQLSCEYVLNLTELTTVFCSSECAQKLLKMRDQIPLLKKVILMDPPVQELVDRLTDRGFAVYDMCDVERYGREYPDIESPSKPGYDEVATIVFSSGTTGQPKGAVLTHGNIVSICAGVNFVMDQRDLPYIGPNDCAVSIIPLSHVQGRSLMHMIIALGAKTAFTRNDPRCLLSDLRQLKPTIFFGVPKFFNRVQDKVMSSVKERGNMMSSIFKHAMRAKLRNMKQGQRGHWLWDQVIFKPISETLGGNIRLVVSGTSSISREALDFIRCIFSCDVVEGYGLTETTGASCMTVSKDNISGHVGSPFPTSMIKLVSVKELGYKVDDKPFPRGEIYVKGANVFRGYYRQPELTAQVLSPDGWLRTGDLGTFDALGRMRVLDRIVNIFTLKTGESIEPERLEYVYCDNGLVSQAFVYGSSDHDRLVGIAVPDKEFMEVFLLNNKLIPEGSRISHELICADENIRNAVRNEINRHGTARGLRAHELISSLFLEPHSFDYYDLLTPSMKLKRYEALRHYRSCVNRLYQDIGDQGSVMCSPDGKSDRSYSFY</sequence>
<proteinExistence type="predicted"/>
<dbReference type="RefSeq" id="XP_040745903.1">
    <property type="nucleotide sequence ID" value="XM_040889693.1"/>
</dbReference>
<dbReference type="AlphaFoldDB" id="A0A1Y1WG34"/>